<evidence type="ECO:0000256" key="1">
    <source>
        <dbReference type="ARBA" id="ARBA00004651"/>
    </source>
</evidence>
<keyword evidence="3 9" id="KW-0812">Transmembrane</keyword>
<dbReference type="Pfam" id="PF00690">
    <property type="entry name" value="Cation_ATPase_N"/>
    <property type="match status" value="1"/>
</dbReference>
<keyword evidence="6" id="KW-1278">Translocase</keyword>
<keyword evidence="4" id="KW-0547">Nucleotide-binding</keyword>
<evidence type="ECO:0000256" key="5">
    <source>
        <dbReference type="ARBA" id="ARBA00022840"/>
    </source>
</evidence>
<feature type="domain" description="Cation-transporting P-type ATPase N-terminal" evidence="10">
    <location>
        <begin position="38"/>
        <end position="112"/>
    </location>
</feature>
<reference evidence="11" key="1">
    <citation type="submission" date="2018-11" db="EMBL/GenBank/DDBJ databases">
        <authorList>
            <consortium name="Pathogen Informatics"/>
        </authorList>
    </citation>
    <scope>NUCLEOTIDE SEQUENCE</scope>
</reference>
<dbReference type="Pfam" id="PF00122">
    <property type="entry name" value="E1-E2_ATPase"/>
    <property type="match status" value="1"/>
</dbReference>
<dbReference type="SUPFAM" id="SSF81660">
    <property type="entry name" value="Metal cation-transporting ATPase, ATP-binding domain N"/>
    <property type="match status" value="1"/>
</dbReference>
<dbReference type="GO" id="GO:0030007">
    <property type="term" value="P:intracellular potassium ion homeostasis"/>
    <property type="evidence" value="ECO:0007669"/>
    <property type="project" value="TreeGrafter"/>
</dbReference>
<dbReference type="PRINTS" id="PR00119">
    <property type="entry name" value="CATATPASE"/>
</dbReference>
<keyword evidence="8 9" id="KW-0472">Membrane</keyword>
<dbReference type="AlphaFoldDB" id="A0A448WAE3"/>
<evidence type="ECO:0000256" key="4">
    <source>
        <dbReference type="ARBA" id="ARBA00022741"/>
    </source>
</evidence>
<keyword evidence="7 9" id="KW-1133">Transmembrane helix</keyword>
<evidence type="ECO:0000256" key="6">
    <source>
        <dbReference type="ARBA" id="ARBA00022967"/>
    </source>
</evidence>
<dbReference type="GO" id="GO:0005886">
    <property type="term" value="C:plasma membrane"/>
    <property type="evidence" value="ECO:0007669"/>
    <property type="project" value="UniProtKB-SubCell"/>
</dbReference>
<evidence type="ECO:0000259" key="10">
    <source>
        <dbReference type="SMART" id="SM00831"/>
    </source>
</evidence>
<protein>
    <recommendedName>
        <fullName evidence="10">Cation-transporting P-type ATPase N-terminal domain-containing protein</fullName>
    </recommendedName>
</protein>
<dbReference type="InterPro" id="IPR001757">
    <property type="entry name" value="P_typ_ATPase"/>
</dbReference>
<dbReference type="Gene3D" id="1.20.1110.10">
    <property type="entry name" value="Calcium-transporting ATPase, transmembrane domain"/>
    <property type="match status" value="2"/>
</dbReference>
<evidence type="ECO:0000256" key="9">
    <source>
        <dbReference type="SAM" id="Phobius"/>
    </source>
</evidence>
<comment type="subcellular location">
    <subcellularLocation>
        <location evidence="1">Cell membrane</location>
        <topology evidence="1">Multi-pass membrane protein</topology>
    </subcellularLocation>
</comment>
<sequence length="459" mass="50182">MSAVSIAPKLKVRGSRKFRKKKQTTERLSMLKQEIKITEHTIKVDELCKLLNTNCSDGISSEEAEKRLLQFGPNALSPPSEEPAWMKLLKCMIGGFSLLLWTGAGLCFVSYAIQSSTTSSMSHDNLYLGVVLTSVVFISGCFTYYQEAKSSRIMDSFKKMVPVLAKVIRDGHKKIVPAEHLVVGDLVEVSAGDHIPADIRLVEASCLKVDNSSLTGESEPQVRNSECSHEDALEARNLVFYSTNAVEGSGRGIVVYTGEATVIGRIACLTSNLEAEVTSLGLELQHFIRVITAVAFSVGIACLIAALFMEYSTIEAVLFLIGIIVAQVPEGLLPTITVSLALTARRMASKNCLVRNLEAVETLGSTSVICSDKTGTLTQNRMSVAHIWLNGTLYSEDNDIFYEPYNPVANNGWTLLGRVMMLCNRAEFVVGDRWAECQVIGLPSACMISLAYMELIIIM</sequence>
<accession>A0A448WAE3</accession>
<dbReference type="InterPro" id="IPR018303">
    <property type="entry name" value="ATPase_P-typ_P_site"/>
</dbReference>
<dbReference type="FunFam" id="3.40.50.1000:FF:000001">
    <property type="entry name" value="Phospholipid-transporting ATPase IC"/>
    <property type="match status" value="1"/>
</dbReference>
<evidence type="ECO:0000256" key="2">
    <source>
        <dbReference type="ARBA" id="ARBA00022475"/>
    </source>
</evidence>
<dbReference type="FunFam" id="2.70.150.10:FF:000003">
    <property type="entry name" value="Sodium/potassium-transporting ATPase subunit alpha"/>
    <property type="match status" value="1"/>
</dbReference>
<dbReference type="NCBIfam" id="TIGR01494">
    <property type="entry name" value="ATPase_P-type"/>
    <property type="match status" value="1"/>
</dbReference>
<evidence type="ECO:0000256" key="3">
    <source>
        <dbReference type="ARBA" id="ARBA00022692"/>
    </source>
</evidence>
<dbReference type="InterPro" id="IPR008250">
    <property type="entry name" value="ATPase_P-typ_transduc_dom_A_sf"/>
</dbReference>
<dbReference type="PROSITE" id="PS00154">
    <property type="entry name" value="ATPASE_E1_E2"/>
    <property type="match status" value="1"/>
</dbReference>
<dbReference type="InterPro" id="IPR004014">
    <property type="entry name" value="ATPase_P-typ_cation-transptr_N"/>
</dbReference>
<organism evidence="11 12">
    <name type="scientific">Protopolystoma xenopodis</name>
    <dbReference type="NCBI Taxonomy" id="117903"/>
    <lineage>
        <taxon>Eukaryota</taxon>
        <taxon>Metazoa</taxon>
        <taxon>Spiralia</taxon>
        <taxon>Lophotrochozoa</taxon>
        <taxon>Platyhelminthes</taxon>
        <taxon>Monogenea</taxon>
        <taxon>Polyopisthocotylea</taxon>
        <taxon>Polystomatidea</taxon>
        <taxon>Polystomatidae</taxon>
        <taxon>Protopolystoma</taxon>
    </lineage>
</organism>
<keyword evidence="5" id="KW-0067">ATP-binding</keyword>
<dbReference type="InterPro" id="IPR023298">
    <property type="entry name" value="ATPase_P-typ_TM_dom_sf"/>
</dbReference>
<gene>
    <name evidence="11" type="ORF">PXEA_LOCUS270</name>
</gene>
<dbReference type="PANTHER" id="PTHR43294">
    <property type="entry name" value="SODIUM/POTASSIUM-TRANSPORTING ATPASE SUBUNIT ALPHA"/>
    <property type="match status" value="1"/>
</dbReference>
<dbReference type="PRINTS" id="PR00121">
    <property type="entry name" value="NAKATPASE"/>
</dbReference>
<name>A0A448WAE3_9PLAT</name>
<dbReference type="InterPro" id="IPR050510">
    <property type="entry name" value="Cation_transp_ATPase_P-type"/>
</dbReference>
<feature type="transmembrane region" description="Helical" evidence="9">
    <location>
        <begin position="317"/>
        <end position="342"/>
    </location>
</feature>
<evidence type="ECO:0000256" key="7">
    <source>
        <dbReference type="ARBA" id="ARBA00022989"/>
    </source>
</evidence>
<comment type="caution">
    <text evidence="11">The sequence shown here is derived from an EMBL/GenBank/DDBJ whole genome shotgun (WGS) entry which is preliminary data.</text>
</comment>
<feature type="transmembrane region" description="Helical" evidence="9">
    <location>
        <begin position="126"/>
        <end position="145"/>
    </location>
</feature>
<dbReference type="GO" id="GO:0016887">
    <property type="term" value="F:ATP hydrolysis activity"/>
    <property type="evidence" value="ECO:0007669"/>
    <property type="project" value="InterPro"/>
</dbReference>
<dbReference type="GO" id="GO:1902600">
    <property type="term" value="P:proton transmembrane transport"/>
    <property type="evidence" value="ECO:0007669"/>
    <property type="project" value="TreeGrafter"/>
</dbReference>
<evidence type="ECO:0000313" key="11">
    <source>
        <dbReference type="EMBL" id="VEL06830.1"/>
    </source>
</evidence>
<dbReference type="Proteomes" id="UP000784294">
    <property type="component" value="Unassembled WGS sequence"/>
</dbReference>
<dbReference type="InterPro" id="IPR059000">
    <property type="entry name" value="ATPase_P-type_domA"/>
</dbReference>
<evidence type="ECO:0000256" key="8">
    <source>
        <dbReference type="ARBA" id="ARBA00023136"/>
    </source>
</evidence>
<dbReference type="EMBL" id="CAAALY010000480">
    <property type="protein sequence ID" value="VEL06830.1"/>
    <property type="molecule type" value="Genomic_DNA"/>
</dbReference>
<dbReference type="GO" id="GO:0036376">
    <property type="term" value="P:sodium ion export across plasma membrane"/>
    <property type="evidence" value="ECO:0007669"/>
    <property type="project" value="TreeGrafter"/>
</dbReference>
<evidence type="ECO:0000313" key="12">
    <source>
        <dbReference type="Proteomes" id="UP000784294"/>
    </source>
</evidence>
<dbReference type="GO" id="GO:1990573">
    <property type="term" value="P:potassium ion import across plasma membrane"/>
    <property type="evidence" value="ECO:0007669"/>
    <property type="project" value="TreeGrafter"/>
</dbReference>
<dbReference type="GO" id="GO:0005524">
    <property type="term" value="F:ATP binding"/>
    <property type="evidence" value="ECO:0007669"/>
    <property type="project" value="UniProtKB-KW"/>
</dbReference>
<dbReference type="PANTHER" id="PTHR43294:SF21">
    <property type="entry name" value="CATION TRANSPORTING ATPASE"/>
    <property type="match status" value="1"/>
</dbReference>
<keyword evidence="2" id="KW-1003">Cell membrane</keyword>
<dbReference type="SUPFAM" id="SSF81653">
    <property type="entry name" value="Calcium ATPase, transduction domain A"/>
    <property type="match status" value="1"/>
</dbReference>
<feature type="transmembrane region" description="Helical" evidence="9">
    <location>
        <begin position="290"/>
        <end position="311"/>
    </location>
</feature>
<dbReference type="GO" id="GO:0006883">
    <property type="term" value="P:intracellular sodium ion homeostasis"/>
    <property type="evidence" value="ECO:0007669"/>
    <property type="project" value="TreeGrafter"/>
</dbReference>
<dbReference type="SUPFAM" id="SSF81665">
    <property type="entry name" value="Calcium ATPase, transmembrane domain M"/>
    <property type="match status" value="1"/>
</dbReference>
<keyword evidence="12" id="KW-1185">Reference proteome</keyword>
<proteinExistence type="predicted"/>
<dbReference type="OrthoDB" id="3352408at2759"/>
<dbReference type="SMART" id="SM00831">
    <property type="entry name" value="Cation_ATPase_N"/>
    <property type="match status" value="1"/>
</dbReference>
<feature type="transmembrane region" description="Helical" evidence="9">
    <location>
        <begin position="93"/>
        <end position="114"/>
    </location>
</feature>
<dbReference type="GO" id="GO:0005391">
    <property type="term" value="F:P-type sodium:potassium-exchanging transporter activity"/>
    <property type="evidence" value="ECO:0007669"/>
    <property type="project" value="TreeGrafter"/>
</dbReference>
<dbReference type="InterPro" id="IPR023299">
    <property type="entry name" value="ATPase_P-typ_cyto_dom_N"/>
</dbReference>